<protein>
    <submittedName>
        <fullName evidence="2">Uncharacterized protein</fullName>
    </submittedName>
</protein>
<proteinExistence type="evidence at transcript level"/>
<feature type="chain" id="PRO_5003678714" evidence="1">
    <location>
        <begin position="21"/>
        <end position="66"/>
    </location>
</feature>
<evidence type="ECO:0000256" key="1">
    <source>
        <dbReference type="SAM" id="SignalP"/>
    </source>
</evidence>
<evidence type="ECO:0000313" key="2">
    <source>
        <dbReference type="EMBL" id="AFK37254.1"/>
    </source>
</evidence>
<feature type="signal peptide" evidence="1">
    <location>
        <begin position="1"/>
        <end position="20"/>
    </location>
</feature>
<dbReference type="EMBL" id="BT137459">
    <property type="protein sequence ID" value="AFK37254.1"/>
    <property type="molecule type" value="mRNA"/>
</dbReference>
<name>I3SAG2_MEDTR</name>
<dbReference type="AlphaFoldDB" id="I3SAG2"/>
<organism evidence="2">
    <name type="scientific">Medicago truncatula</name>
    <name type="common">Barrel medic</name>
    <name type="synonym">Medicago tribuloides</name>
    <dbReference type="NCBI Taxonomy" id="3880"/>
    <lineage>
        <taxon>Eukaryota</taxon>
        <taxon>Viridiplantae</taxon>
        <taxon>Streptophyta</taxon>
        <taxon>Embryophyta</taxon>
        <taxon>Tracheophyta</taxon>
        <taxon>Spermatophyta</taxon>
        <taxon>Magnoliopsida</taxon>
        <taxon>eudicotyledons</taxon>
        <taxon>Gunneridae</taxon>
        <taxon>Pentapetalae</taxon>
        <taxon>rosids</taxon>
        <taxon>fabids</taxon>
        <taxon>Fabales</taxon>
        <taxon>Fabaceae</taxon>
        <taxon>Papilionoideae</taxon>
        <taxon>50 kb inversion clade</taxon>
        <taxon>NPAAA clade</taxon>
        <taxon>Hologalegina</taxon>
        <taxon>IRL clade</taxon>
        <taxon>Trifolieae</taxon>
        <taxon>Medicago</taxon>
    </lineage>
</organism>
<keyword evidence="1" id="KW-0732">Signal</keyword>
<accession>I3SAG2</accession>
<sequence>MSLVFWNASGVFLVTPSALTVNEVGSRQNFLALYFPGLKENESTPPSMVGHWFAVPVPLTSKYVLL</sequence>
<reference evidence="2" key="1">
    <citation type="submission" date="2012-05" db="EMBL/GenBank/DDBJ databases">
        <authorList>
            <person name="Krishnakumar V."/>
            <person name="Cheung F."/>
            <person name="Xiao Y."/>
            <person name="Chan A."/>
            <person name="Moskal W.A."/>
            <person name="Town C.D."/>
        </authorList>
    </citation>
    <scope>NUCLEOTIDE SEQUENCE</scope>
</reference>